<evidence type="ECO:0000313" key="1">
    <source>
        <dbReference type="EMBL" id="ADR32649.1"/>
    </source>
</evidence>
<name>E5FJ38_9CAUD</name>
<reference evidence="1 2" key="1">
    <citation type="journal article" date="2010" name="Arch. Virol.">
        <title>Low-temperature T4-like coliphages vB_EcoM-VR5, vB_EcoM-VR7 and vB_EcoM-VR20.</title>
        <authorList>
            <person name="Kaliniene L."/>
            <person name="Klausa V."/>
            <person name="Truncaite L."/>
        </authorList>
    </citation>
    <scope>NUCLEOTIDE SEQUENCE [LARGE SCALE GENOMIC DNA]</scope>
    <source>
        <strain evidence="1">VR7</strain>
    </source>
</reference>
<accession>E5FJ38</accession>
<dbReference type="Proteomes" id="UP000007430">
    <property type="component" value="Segment"/>
</dbReference>
<dbReference type="EMBL" id="HM563683">
    <property type="protein sequence ID" value="ADR32649.1"/>
    <property type="molecule type" value="Genomic_DNA"/>
</dbReference>
<evidence type="ECO:0000313" key="2">
    <source>
        <dbReference type="Proteomes" id="UP000007430"/>
    </source>
</evidence>
<gene>
    <name evidence="1" type="primary">VR7ORF274c</name>
    <name evidence="1" type="ORF">VR7_gp274</name>
</gene>
<dbReference type="KEGG" id="vg:10021499"/>
<proteinExistence type="predicted"/>
<protein>
    <submittedName>
        <fullName evidence="1">Uncharacterized protein VR7ORF274c</fullName>
    </submittedName>
</protein>
<organism evidence="1 2">
    <name type="scientific">Escherichia phage vB_EcoM_VR7</name>
    <dbReference type="NCBI Taxonomy" id="700939"/>
    <lineage>
        <taxon>Viruses</taxon>
        <taxon>Duplodnaviria</taxon>
        <taxon>Heunggongvirae</taxon>
        <taxon>Uroviricota</taxon>
        <taxon>Caudoviricetes</taxon>
        <taxon>Pantevenvirales</taxon>
        <taxon>Straboviridae</taxon>
        <taxon>Tevenvirinae</taxon>
        <taxon>Gaprivervirus</taxon>
        <taxon>Gaprivervirus vr7</taxon>
    </lineage>
</organism>
<dbReference type="GeneID" id="10021499"/>
<keyword evidence="2" id="KW-1185">Reference proteome</keyword>
<dbReference type="RefSeq" id="YP_004063955.1">
    <property type="nucleotide sequence ID" value="NC_014792.1"/>
</dbReference>
<sequence length="96" mass="11120">MFGIMALTLELLSRSKLVSILSTAKMMQQLRLVFARTSWRRLVPLFQRHMKSIKLTTKNTRNHNQLFAQLVLIKLNRKVCGNVLKVGSNENLQRTP</sequence>